<sequence>MKKMLHISDLHIGHKTSKWTNRARCNSLADWMVMHFDEGDDYVVIITGDLVDSAHKLDKHGVPIHYGKVEPILEKLRDHFHKVLVVPGNHDYRSKTPDGETYPSGRLHALFQKSFMEGRDGPLWVEACVDGMTFIGVNSMQARLDVLEGGAAEGEIGTGQLENLKAELDAAADRNEKVAVYLHHHPMGPDGTPLELRDAKEFKECIRAYNNVQAVLFGHNHLITPDLSFDRWAGSKELGVPFVFDAGSASLKNKWIFAKGYCIEMDPETNKYRGFRIKYQKEQAVLTQGKWMTVSMS</sequence>
<dbReference type="InterPro" id="IPR029052">
    <property type="entry name" value="Metallo-depent_PP-like"/>
</dbReference>
<dbReference type="GO" id="GO:0046872">
    <property type="term" value="F:metal ion binding"/>
    <property type="evidence" value="ECO:0007669"/>
    <property type="project" value="UniProtKB-KW"/>
</dbReference>
<dbReference type="PANTHER" id="PTHR42988:SF2">
    <property type="entry name" value="CYCLIC NUCLEOTIDE PHOSPHODIESTERASE CBUA0032-RELATED"/>
    <property type="match status" value="1"/>
</dbReference>
<dbReference type="STRING" id="1121393.SAMN02745216_00776"/>
<dbReference type="GO" id="GO:0016787">
    <property type="term" value="F:hydrolase activity"/>
    <property type="evidence" value="ECO:0007669"/>
    <property type="project" value="UniProtKB-KW"/>
</dbReference>
<dbReference type="InterPro" id="IPR050884">
    <property type="entry name" value="CNP_phosphodiesterase-III"/>
</dbReference>
<dbReference type="RefSeq" id="WP_073473052.1">
    <property type="nucleotide sequence ID" value="NZ_FQZU01000003.1"/>
</dbReference>
<dbReference type="Proteomes" id="UP000183994">
    <property type="component" value="Unassembled WGS sequence"/>
</dbReference>
<evidence type="ECO:0000313" key="7">
    <source>
        <dbReference type="Proteomes" id="UP000183994"/>
    </source>
</evidence>
<dbReference type="EMBL" id="FQZU01000003">
    <property type="protein sequence ID" value="SHI95153.1"/>
    <property type="molecule type" value="Genomic_DNA"/>
</dbReference>
<accession>A0A1M6FBW4</accession>
<keyword evidence="7" id="KW-1185">Reference proteome</keyword>
<protein>
    <submittedName>
        <fullName evidence="6">3',5'-cyclic AMP phosphodiesterase CpdA</fullName>
    </submittedName>
</protein>
<evidence type="ECO:0000256" key="2">
    <source>
        <dbReference type="ARBA" id="ARBA00022801"/>
    </source>
</evidence>
<organism evidence="6 7">
    <name type="scientific">Desulfatibacillum alkenivorans DSM 16219</name>
    <dbReference type="NCBI Taxonomy" id="1121393"/>
    <lineage>
        <taxon>Bacteria</taxon>
        <taxon>Pseudomonadati</taxon>
        <taxon>Thermodesulfobacteriota</taxon>
        <taxon>Desulfobacteria</taxon>
        <taxon>Desulfobacterales</taxon>
        <taxon>Desulfatibacillaceae</taxon>
        <taxon>Desulfatibacillum</taxon>
    </lineage>
</organism>
<dbReference type="InterPro" id="IPR004843">
    <property type="entry name" value="Calcineurin-like_PHP"/>
</dbReference>
<evidence type="ECO:0000256" key="1">
    <source>
        <dbReference type="ARBA" id="ARBA00022723"/>
    </source>
</evidence>
<dbReference type="AlphaFoldDB" id="A0A1M6FBW4"/>
<dbReference type="SUPFAM" id="SSF56300">
    <property type="entry name" value="Metallo-dependent phosphatases"/>
    <property type="match status" value="1"/>
</dbReference>
<dbReference type="PANTHER" id="PTHR42988">
    <property type="entry name" value="PHOSPHOHYDROLASE"/>
    <property type="match status" value="1"/>
</dbReference>
<keyword evidence="1" id="KW-0479">Metal-binding</keyword>
<proteinExistence type="inferred from homology"/>
<evidence type="ECO:0000256" key="3">
    <source>
        <dbReference type="ARBA" id="ARBA00023004"/>
    </source>
</evidence>
<gene>
    <name evidence="6" type="ORF">SAMN02745216_00776</name>
</gene>
<evidence type="ECO:0000313" key="6">
    <source>
        <dbReference type="EMBL" id="SHI95153.1"/>
    </source>
</evidence>
<evidence type="ECO:0000259" key="5">
    <source>
        <dbReference type="Pfam" id="PF00149"/>
    </source>
</evidence>
<keyword evidence="3" id="KW-0408">Iron</keyword>
<feature type="domain" description="Calcineurin-like phosphoesterase" evidence="5">
    <location>
        <begin position="3"/>
        <end position="221"/>
    </location>
</feature>
<dbReference type="Gene3D" id="3.60.21.10">
    <property type="match status" value="1"/>
</dbReference>
<comment type="similarity">
    <text evidence="4">Belongs to the cyclic nucleotide phosphodiesterase class-III family.</text>
</comment>
<evidence type="ECO:0000256" key="4">
    <source>
        <dbReference type="ARBA" id="ARBA00025742"/>
    </source>
</evidence>
<reference evidence="7" key="1">
    <citation type="submission" date="2016-11" db="EMBL/GenBank/DDBJ databases">
        <authorList>
            <person name="Varghese N."/>
            <person name="Submissions S."/>
        </authorList>
    </citation>
    <scope>NUCLEOTIDE SEQUENCE [LARGE SCALE GENOMIC DNA]</scope>
    <source>
        <strain evidence="7">DSM 16219</strain>
    </source>
</reference>
<keyword evidence="2" id="KW-0378">Hydrolase</keyword>
<dbReference type="Pfam" id="PF00149">
    <property type="entry name" value="Metallophos"/>
    <property type="match status" value="1"/>
</dbReference>
<name>A0A1M6FBW4_9BACT</name>